<feature type="compositionally biased region" description="Polar residues" evidence="1">
    <location>
        <begin position="119"/>
        <end position="130"/>
    </location>
</feature>
<dbReference type="Proteomes" id="UP000765509">
    <property type="component" value="Unassembled WGS sequence"/>
</dbReference>
<evidence type="ECO:0000313" key="3">
    <source>
        <dbReference type="Proteomes" id="UP000765509"/>
    </source>
</evidence>
<accession>A0A9Q3CI37</accession>
<dbReference type="EMBL" id="AVOT02007054">
    <property type="protein sequence ID" value="MBW0483051.1"/>
    <property type="molecule type" value="Genomic_DNA"/>
</dbReference>
<evidence type="ECO:0000256" key="1">
    <source>
        <dbReference type="SAM" id="MobiDB-lite"/>
    </source>
</evidence>
<proteinExistence type="predicted"/>
<protein>
    <submittedName>
        <fullName evidence="2">Uncharacterized protein</fullName>
    </submittedName>
</protein>
<feature type="region of interest" description="Disordered" evidence="1">
    <location>
        <begin position="107"/>
        <end position="130"/>
    </location>
</feature>
<evidence type="ECO:0000313" key="2">
    <source>
        <dbReference type="EMBL" id="MBW0483051.1"/>
    </source>
</evidence>
<keyword evidence="3" id="KW-1185">Reference proteome</keyword>
<sequence>MLSFLKGTSNAECVSKPAMTRNFSVHSMGRIRKQLVVHVFETNSSRRSAVMPTRRLSVFIFLIAALRQNLQAMPSMEKSIDICHSGLDIKKINIPDGHMIDSSIEEPLTKSKSSKDMPASSQVTPNFSQAKDSTVEASWLQSERLTGSQFAVDLTQATLTQSNEDRRKFLEDSIASFLGFVQEGIFTGSLSVATKRMRVSILDEILNSTEPAKNWADVLSFVKTRIGGALQEGNESFKKLLKKLEVSHHSTPIAAPETAGPTGITLTQTIPDAEFLVWMKAALEDVSQQSEMIDFVVNSIREIYESSPLYVIPRIKEVFTTLEGHIAFYPSAFQQFLLKIRKEILETVVSSPQTKEEGEASNYQVLTQARPLPNPASNWKTEFASQGFLKQFEEAAREILKVSQPKINLYKKVAKMTKAEDYLDGTMGQVAAGLLRRVLHAQLRQYGHIHGAAEIADELVGSLRGSTSEEETQEIGRIMKKNIVKIQNEDLKSRKGHVEKEISP</sequence>
<organism evidence="2 3">
    <name type="scientific">Austropuccinia psidii MF-1</name>
    <dbReference type="NCBI Taxonomy" id="1389203"/>
    <lineage>
        <taxon>Eukaryota</taxon>
        <taxon>Fungi</taxon>
        <taxon>Dikarya</taxon>
        <taxon>Basidiomycota</taxon>
        <taxon>Pucciniomycotina</taxon>
        <taxon>Pucciniomycetes</taxon>
        <taxon>Pucciniales</taxon>
        <taxon>Sphaerophragmiaceae</taxon>
        <taxon>Austropuccinia</taxon>
    </lineage>
</organism>
<gene>
    <name evidence="2" type="ORF">O181_022766</name>
</gene>
<reference evidence="2" key="1">
    <citation type="submission" date="2021-03" db="EMBL/GenBank/DDBJ databases">
        <title>Draft genome sequence of rust myrtle Austropuccinia psidii MF-1, a brazilian biotype.</title>
        <authorList>
            <person name="Quecine M.C."/>
            <person name="Pachon D.M.R."/>
            <person name="Bonatelli M.L."/>
            <person name="Correr F.H."/>
            <person name="Franceschini L.M."/>
            <person name="Leite T.F."/>
            <person name="Margarido G.R.A."/>
            <person name="Almeida C.A."/>
            <person name="Ferrarezi J.A."/>
            <person name="Labate C.A."/>
        </authorList>
    </citation>
    <scope>NUCLEOTIDE SEQUENCE</scope>
    <source>
        <strain evidence="2">MF-1</strain>
    </source>
</reference>
<dbReference type="AlphaFoldDB" id="A0A9Q3CI37"/>
<name>A0A9Q3CI37_9BASI</name>
<comment type="caution">
    <text evidence="2">The sequence shown here is derived from an EMBL/GenBank/DDBJ whole genome shotgun (WGS) entry which is preliminary data.</text>
</comment>